<dbReference type="InterPro" id="IPR050816">
    <property type="entry name" value="Flavin-dep_Halogenase_NPB"/>
</dbReference>
<dbReference type="PANTHER" id="PTHR43747:SF4">
    <property type="entry name" value="FLAVIN-DEPENDENT TRYPTOPHAN HALOGENASE"/>
    <property type="match status" value="1"/>
</dbReference>
<reference evidence="1 2" key="1">
    <citation type="submission" date="2023-04" db="EMBL/GenBank/DDBJ databases">
        <title>Luteimonas sp. M1R5S59.</title>
        <authorList>
            <person name="Sun J.-Q."/>
        </authorList>
    </citation>
    <scope>NUCLEOTIDE SEQUENCE [LARGE SCALE GENOMIC DNA]</scope>
    <source>
        <strain evidence="1 2">M1R5S59</strain>
    </source>
</reference>
<dbReference type="SUPFAM" id="SSF51905">
    <property type="entry name" value="FAD/NAD(P)-binding domain"/>
    <property type="match status" value="1"/>
</dbReference>
<name>A0ABT6JT45_9GAMM</name>
<dbReference type="PANTHER" id="PTHR43747">
    <property type="entry name" value="FAD-BINDING PROTEIN"/>
    <property type="match status" value="1"/>
</dbReference>
<proteinExistence type="predicted"/>
<dbReference type="Proteomes" id="UP001156873">
    <property type="component" value="Unassembled WGS sequence"/>
</dbReference>
<dbReference type="RefSeq" id="WP_280578166.1">
    <property type="nucleotide sequence ID" value="NZ_JARXRO010000014.1"/>
</dbReference>
<gene>
    <name evidence="1" type="ORF">QFW81_07955</name>
</gene>
<dbReference type="Gene3D" id="3.50.50.60">
    <property type="entry name" value="FAD/NAD(P)-binding domain"/>
    <property type="match status" value="1"/>
</dbReference>
<dbReference type="InterPro" id="IPR006905">
    <property type="entry name" value="Flavin_halogenase"/>
</dbReference>
<evidence type="ECO:0000313" key="2">
    <source>
        <dbReference type="Proteomes" id="UP001156873"/>
    </source>
</evidence>
<dbReference type="EMBL" id="JARXRO010000014">
    <property type="protein sequence ID" value="MDH5833859.1"/>
    <property type="molecule type" value="Genomic_DNA"/>
</dbReference>
<comment type="caution">
    <text evidence="1">The sequence shown here is derived from an EMBL/GenBank/DDBJ whole genome shotgun (WGS) entry which is preliminary data.</text>
</comment>
<accession>A0ABT6JT45</accession>
<sequence length="515" mass="57065">MPVAPHGEVIGDDARIRRIVVVGGGSAGWMAAATMATYLGRGSSVRLVESEEIGIVGVGEASVPHLKTFNGEVLGIDEAEFLTATQGTFKLGIEFRDWGRVGDTYMHGFGRIGRSMGPLPFHQFWLKRFLAGHAHDIGAYTLQTVAAPQGRFVAGAPDAPAGSPLADFAYAYHFDAGRYARFLRDLAERRGATRTEGRIVDVVRRAGDGFVEAVVLESGERVEGDLFIDCSGFRALLIGQALEVDYIDWRQWLPCDRAMAVPSANAGPPTPYTRATARAAGWQWRIPLQHRTGNGYVYASEHLSDDEAAATLLAQLDGEALGEPRALRFTTGMRREFWRANVVALGLASGFMEPLESTSIYLVQSGLQRLLGLFPDLGFEPQLVRRYNAETTFEYERIRDFLVLHYHATARDDSPFWTHCRTMPVPDALRETIAMFRRDGRYFRQGEDFFALPSWVQVMLGQGIVPAGYHPVVDEMPEPHLDAFLARVREDIARAAATMPTHQQFIDRYCKAPPA</sequence>
<dbReference type="Pfam" id="PF04820">
    <property type="entry name" value="Trp_halogenase"/>
    <property type="match status" value="1"/>
</dbReference>
<keyword evidence="2" id="KW-1185">Reference proteome</keyword>
<protein>
    <submittedName>
        <fullName evidence="1">Tryptophan 7-halogenase</fullName>
    </submittedName>
</protein>
<evidence type="ECO:0000313" key="1">
    <source>
        <dbReference type="EMBL" id="MDH5833859.1"/>
    </source>
</evidence>
<dbReference type="PIRSF" id="PIRSF011396">
    <property type="entry name" value="Trp_halogenase"/>
    <property type="match status" value="1"/>
</dbReference>
<dbReference type="InterPro" id="IPR036188">
    <property type="entry name" value="FAD/NAD-bd_sf"/>
</dbReference>
<organism evidence="1 2">
    <name type="scientific">Luteimonas kalidii</name>
    <dbReference type="NCBI Taxonomy" id="3042025"/>
    <lineage>
        <taxon>Bacteria</taxon>
        <taxon>Pseudomonadati</taxon>
        <taxon>Pseudomonadota</taxon>
        <taxon>Gammaproteobacteria</taxon>
        <taxon>Lysobacterales</taxon>
        <taxon>Lysobacteraceae</taxon>
        <taxon>Luteimonas</taxon>
    </lineage>
</organism>
<dbReference type="InterPro" id="IPR033856">
    <property type="entry name" value="Trp_halogen"/>
</dbReference>